<dbReference type="PANTHER" id="PTHR36221:SF1">
    <property type="entry name" value="DUF742 DOMAIN-CONTAINING PROTEIN"/>
    <property type="match status" value="1"/>
</dbReference>
<gene>
    <name evidence="1" type="ORF">Ga0074812_1016</name>
</gene>
<evidence type="ECO:0000313" key="1">
    <source>
        <dbReference type="EMBL" id="CUU53508.1"/>
    </source>
</evidence>
<organism evidence="1 2">
    <name type="scientific">Parafrankia irregularis</name>
    <dbReference type="NCBI Taxonomy" id="795642"/>
    <lineage>
        <taxon>Bacteria</taxon>
        <taxon>Bacillati</taxon>
        <taxon>Actinomycetota</taxon>
        <taxon>Actinomycetes</taxon>
        <taxon>Frankiales</taxon>
        <taxon>Frankiaceae</taxon>
        <taxon>Parafrankia</taxon>
    </lineage>
</organism>
<reference evidence="2" key="1">
    <citation type="submission" date="2015-11" db="EMBL/GenBank/DDBJ databases">
        <authorList>
            <person name="Varghese N."/>
        </authorList>
    </citation>
    <scope>NUCLEOTIDE SEQUENCE [LARGE SCALE GENOMIC DNA]</scope>
    <source>
        <strain evidence="2">DSM 45899</strain>
    </source>
</reference>
<sequence>MVDPTDYLGPVRPYVLTRGQARPSRNTVRPETLLVANSDASLPPSATRQHRSLVQLCRGMLSLAEAAAHLKIPVSVAAVMVSDLVDSGHLAVRTVGADPDTPNQELLERVLNGLRSL</sequence>
<keyword evidence="2" id="KW-1185">Reference proteome</keyword>
<dbReference type="Proteomes" id="UP000198802">
    <property type="component" value="Unassembled WGS sequence"/>
</dbReference>
<dbReference type="InterPro" id="IPR007995">
    <property type="entry name" value="DUF742"/>
</dbReference>
<dbReference type="Pfam" id="PF05331">
    <property type="entry name" value="DUF742"/>
    <property type="match status" value="1"/>
</dbReference>
<evidence type="ECO:0000313" key="2">
    <source>
        <dbReference type="Proteomes" id="UP000198802"/>
    </source>
</evidence>
<proteinExistence type="predicted"/>
<dbReference type="RefSeq" id="WP_091271036.1">
    <property type="nucleotide sequence ID" value="NZ_FAOZ01000001.1"/>
</dbReference>
<evidence type="ECO:0008006" key="3">
    <source>
        <dbReference type="Google" id="ProtNLM"/>
    </source>
</evidence>
<dbReference type="AlphaFoldDB" id="A0A0S4QDD6"/>
<accession>A0A0S4QDD6</accession>
<dbReference type="PANTHER" id="PTHR36221">
    <property type="entry name" value="DUF742 DOMAIN-CONTAINING PROTEIN"/>
    <property type="match status" value="1"/>
</dbReference>
<protein>
    <recommendedName>
        <fullName evidence="3">DUF742 domain-containing protein</fullName>
    </recommendedName>
</protein>
<dbReference type="EMBL" id="FAOZ01000001">
    <property type="protein sequence ID" value="CUU53508.1"/>
    <property type="molecule type" value="Genomic_DNA"/>
</dbReference>
<name>A0A0S4QDD6_9ACTN</name>